<protein>
    <submittedName>
        <fullName evidence="1">Four helix bundle protein</fullName>
    </submittedName>
</protein>
<dbReference type="PANTHER" id="PTHR38471">
    <property type="entry name" value="FOUR HELIX BUNDLE PROTEIN"/>
    <property type="match status" value="1"/>
</dbReference>
<dbReference type="InterPro" id="IPR012657">
    <property type="entry name" value="23S_rRNA-intervening_sequence"/>
</dbReference>
<organism evidence="1 2">
    <name type="scientific">Phnomibacter ginsenosidimutans</name>
    <dbReference type="NCBI Taxonomy" id="2676868"/>
    <lineage>
        <taxon>Bacteria</taxon>
        <taxon>Pseudomonadati</taxon>
        <taxon>Bacteroidota</taxon>
        <taxon>Chitinophagia</taxon>
        <taxon>Chitinophagales</taxon>
        <taxon>Chitinophagaceae</taxon>
        <taxon>Phnomibacter</taxon>
    </lineage>
</organism>
<dbReference type="AlphaFoldDB" id="A0A6I6GCE7"/>
<proteinExistence type="predicted"/>
<dbReference type="Gene3D" id="1.20.1440.60">
    <property type="entry name" value="23S rRNA-intervening sequence"/>
    <property type="match status" value="1"/>
</dbReference>
<evidence type="ECO:0000313" key="2">
    <source>
        <dbReference type="Proteomes" id="UP000426027"/>
    </source>
</evidence>
<evidence type="ECO:0000313" key="1">
    <source>
        <dbReference type="EMBL" id="QGW29413.1"/>
    </source>
</evidence>
<accession>A0A6I6GCE7</accession>
<dbReference type="KEGG" id="fls:GLV81_16015"/>
<sequence>MMEKMLELNHKKMKAWQYAIELVYQVQLLCHSLPAQERNVLVGQLKRAALSVSNNIAEGAARSSAYERKRFYEIARSSCVEVDNCFEIILRLSYVQPLQLEECLKYNDQIFRLLSKMIDSTIQQGKPPKGS</sequence>
<name>A0A6I6GCE7_9BACT</name>
<dbReference type="Pfam" id="PF05635">
    <property type="entry name" value="23S_rRNA_IVP"/>
    <property type="match status" value="1"/>
</dbReference>
<reference evidence="1 2" key="1">
    <citation type="submission" date="2019-11" db="EMBL/GenBank/DDBJ databases">
        <authorList>
            <person name="Im W.T."/>
        </authorList>
    </citation>
    <scope>NUCLEOTIDE SEQUENCE [LARGE SCALE GENOMIC DNA]</scope>
    <source>
        <strain evidence="1 2">SB-02</strain>
    </source>
</reference>
<keyword evidence="2" id="KW-1185">Reference proteome</keyword>
<dbReference type="Proteomes" id="UP000426027">
    <property type="component" value="Chromosome"/>
</dbReference>
<dbReference type="SUPFAM" id="SSF158446">
    <property type="entry name" value="IVS-encoded protein-like"/>
    <property type="match status" value="1"/>
</dbReference>
<dbReference type="EMBL" id="CP046566">
    <property type="protein sequence ID" value="QGW29413.1"/>
    <property type="molecule type" value="Genomic_DNA"/>
</dbReference>
<gene>
    <name evidence="1" type="ORF">GLV81_16015</name>
</gene>
<dbReference type="CDD" id="cd16377">
    <property type="entry name" value="23S_rRNA_IVP_like"/>
    <property type="match status" value="1"/>
</dbReference>
<dbReference type="PANTHER" id="PTHR38471:SF2">
    <property type="entry name" value="FOUR HELIX BUNDLE PROTEIN"/>
    <property type="match status" value="1"/>
</dbReference>
<dbReference type="NCBIfam" id="TIGR02436">
    <property type="entry name" value="four helix bundle protein"/>
    <property type="match status" value="1"/>
</dbReference>
<dbReference type="InterPro" id="IPR036583">
    <property type="entry name" value="23S_rRNA_IVS_sf"/>
</dbReference>